<name>A0A6A4W8X4_AMPAM</name>
<dbReference type="OrthoDB" id="6049566at2759"/>
<keyword evidence="2" id="KW-1185">Reference proteome</keyword>
<evidence type="ECO:0000313" key="1">
    <source>
        <dbReference type="EMBL" id="KAF0303806.1"/>
    </source>
</evidence>
<dbReference type="Proteomes" id="UP000440578">
    <property type="component" value="Unassembled WGS sequence"/>
</dbReference>
<protein>
    <submittedName>
        <fullName evidence="1">Uncharacterized protein</fullName>
    </submittedName>
</protein>
<sequence length="317" mass="35586">MELTSASRGDSSECSACQCRVPCDCGHGPLDCAHTVTQTAHVHAVDGSRRRTVPVSAATVRHSTPCLHAFQYLFKHPSVFLFLFLSSLSPAMSAPTARRSQWKNPCSIEHSQAFDGDVNMQAPPDAVILNRIITLNNRVRPEVDMKMDAFVRSTYHVDESEMLRDWGHHNMSWLGFVRETIAQVEAKLEAQDDVDGRLTLGDALRIHFADLQRLAIGFEQMTVDAALYGDPNLDNFRSLQNGLMELLCELQISLLEKRLTADSSVTADIMGQDVRDLDSSRERNLRNWVIIREYKVYLAHLHKVFGALKAQQDALPQ</sequence>
<accession>A0A6A4W8X4</accession>
<dbReference type="EMBL" id="VIIS01000912">
    <property type="protein sequence ID" value="KAF0303806.1"/>
    <property type="molecule type" value="Genomic_DNA"/>
</dbReference>
<organism evidence="1 2">
    <name type="scientific">Amphibalanus amphitrite</name>
    <name type="common">Striped barnacle</name>
    <name type="synonym">Balanus amphitrite</name>
    <dbReference type="NCBI Taxonomy" id="1232801"/>
    <lineage>
        <taxon>Eukaryota</taxon>
        <taxon>Metazoa</taxon>
        <taxon>Ecdysozoa</taxon>
        <taxon>Arthropoda</taxon>
        <taxon>Crustacea</taxon>
        <taxon>Multicrustacea</taxon>
        <taxon>Cirripedia</taxon>
        <taxon>Thoracica</taxon>
        <taxon>Thoracicalcarea</taxon>
        <taxon>Balanomorpha</taxon>
        <taxon>Balanoidea</taxon>
        <taxon>Balanidae</taxon>
        <taxon>Amphibalaninae</taxon>
        <taxon>Amphibalanus</taxon>
    </lineage>
</organism>
<gene>
    <name evidence="1" type="ORF">FJT64_024230</name>
</gene>
<reference evidence="1 2" key="1">
    <citation type="submission" date="2019-07" db="EMBL/GenBank/DDBJ databases">
        <title>Draft genome assembly of a fouling barnacle, Amphibalanus amphitrite (Darwin, 1854): The first reference genome for Thecostraca.</title>
        <authorList>
            <person name="Kim W."/>
        </authorList>
    </citation>
    <scope>NUCLEOTIDE SEQUENCE [LARGE SCALE GENOMIC DNA]</scope>
    <source>
        <strain evidence="1">SNU_AA5</strain>
        <tissue evidence="1">Soma without cirri and trophi</tissue>
    </source>
</reference>
<comment type="caution">
    <text evidence="1">The sequence shown here is derived from an EMBL/GenBank/DDBJ whole genome shotgun (WGS) entry which is preliminary data.</text>
</comment>
<proteinExistence type="predicted"/>
<evidence type="ECO:0000313" key="2">
    <source>
        <dbReference type="Proteomes" id="UP000440578"/>
    </source>
</evidence>
<dbReference type="AlphaFoldDB" id="A0A6A4W8X4"/>